<proteinExistence type="predicted"/>
<comment type="caution">
    <text evidence="1">The sequence shown here is derived from an EMBL/GenBank/DDBJ whole genome shotgun (WGS) entry which is preliminary data.</text>
</comment>
<organism evidence="1 2">
    <name type="scientific">Trichocladium antarcticum</name>
    <dbReference type="NCBI Taxonomy" id="1450529"/>
    <lineage>
        <taxon>Eukaryota</taxon>
        <taxon>Fungi</taxon>
        <taxon>Dikarya</taxon>
        <taxon>Ascomycota</taxon>
        <taxon>Pezizomycotina</taxon>
        <taxon>Sordariomycetes</taxon>
        <taxon>Sordariomycetidae</taxon>
        <taxon>Sordariales</taxon>
        <taxon>Chaetomiaceae</taxon>
        <taxon>Trichocladium</taxon>
    </lineage>
</organism>
<reference evidence="1" key="2">
    <citation type="submission" date="2023-05" db="EMBL/GenBank/DDBJ databases">
        <authorList>
            <consortium name="Lawrence Berkeley National Laboratory"/>
            <person name="Steindorff A."/>
            <person name="Hensen N."/>
            <person name="Bonometti L."/>
            <person name="Westerberg I."/>
            <person name="Brannstrom I.O."/>
            <person name="Guillou S."/>
            <person name="Cros-Aarteil S."/>
            <person name="Calhoun S."/>
            <person name="Haridas S."/>
            <person name="Kuo A."/>
            <person name="Mondo S."/>
            <person name="Pangilinan J."/>
            <person name="Riley R."/>
            <person name="Labutti K."/>
            <person name="Andreopoulos B."/>
            <person name="Lipzen A."/>
            <person name="Chen C."/>
            <person name="Yanf M."/>
            <person name="Daum C."/>
            <person name="Ng V."/>
            <person name="Clum A."/>
            <person name="Ohm R."/>
            <person name="Martin F."/>
            <person name="Silar P."/>
            <person name="Natvig D."/>
            <person name="Lalanne C."/>
            <person name="Gautier V."/>
            <person name="Ament-Velasquez S.L."/>
            <person name="Kruys A."/>
            <person name="Hutchinson M.I."/>
            <person name="Powell A.J."/>
            <person name="Barry K."/>
            <person name="Miller A.N."/>
            <person name="Grigoriev I.V."/>
            <person name="Debuchy R."/>
            <person name="Gladieux P."/>
            <person name="Thoren M.H."/>
            <person name="Johannesson H."/>
        </authorList>
    </citation>
    <scope>NUCLEOTIDE SEQUENCE</scope>
    <source>
        <strain evidence="1">CBS 123565</strain>
    </source>
</reference>
<dbReference type="EMBL" id="MU853405">
    <property type="protein sequence ID" value="KAK4135905.1"/>
    <property type="molecule type" value="Genomic_DNA"/>
</dbReference>
<dbReference type="Proteomes" id="UP001304895">
    <property type="component" value="Unassembled WGS sequence"/>
</dbReference>
<dbReference type="AlphaFoldDB" id="A0AAN6ZE96"/>
<reference evidence="1" key="1">
    <citation type="journal article" date="2023" name="Mol. Phylogenet. Evol.">
        <title>Genome-scale phylogeny and comparative genomics of the fungal order Sordariales.</title>
        <authorList>
            <person name="Hensen N."/>
            <person name="Bonometti L."/>
            <person name="Westerberg I."/>
            <person name="Brannstrom I.O."/>
            <person name="Guillou S."/>
            <person name="Cros-Aarteil S."/>
            <person name="Calhoun S."/>
            <person name="Haridas S."/>
            <person name="Kuo A."/>
            <person name="Mondo S."/>
            <person name="Pangilinan J."/>
            <person name="Riley R."/>
            <person name="LaButti K."/>
            <person name="Andreopoulos B."/>
            <person name="Lipzen A."/>
            <person name="Chen C."/>
            <person name="Yan M."/>
            <person name="Daum C."/>
            <person name="Ng V."/>
            <person name="Clum A."/>
            <person name="Steindorff A."/>
            <person name="Ohm R.A."/>
            <person name="Martin F."/>
            <person name="Silar P."/>
            <person name="Natvig D.O."/>
            <person name="Lalanne C."/>
            <person name="Gautier V."/>
            <person name="Ament-Velasquez S.L."/>
            <person name="Kruys A."/>
            <person name="Hutchinson M.I."/>
            <person name="Powell A.J."/>
            <person name="Barry K."/>
            <person name="Miller A.N."/>
            <person name="Grigoriev I.V."/>
            <person name="Debuchy R."/>
            <person name="Gladieux P."/>
            <person name="Hiltunen Thoren M."/>
            <person name="Johannesson H."/>
        </authorList>
    </citation>
    <scope>NUCLEOTIDE SEQUENCE</scope>
    <source>
        <strain evidence="1">CBS 123565</strain>
    </source>
</reference>
<name>A0AAN6ZE96_9PEZI</name>
<protein>
    <submittedName>
        <fullName evidence="1">Uncharacterized protein</fullName>
    </submittedName>
</protein>
<evidence type="ECO:0000313" key="1">
    <source>
        <dbReference type="EMBL" id="KAK4135905.1"/>
    </source>
</evidence>
<accession>A0AAN6ZE96</accession>
<sequence length="177" mass="19492">MLLPLLNLLTLACKEYKPSIEAKPYEISRNALINFVTDITKWAPWPLGTELSHSFWDALNRAFDDFKQLMSPHDTTELPPMDTNEFKLDVVPKAQEHFRKLAAEIMQQAPDAPQSVEDLVLSHGEAFDLSTLPAPTFLAPTLPVPTLLAPSLGFLAVAPISGTFAGCCMACPLKTRS</sequence>
<keyword evidence="2" id="KW-1185">Reference proteome</keyword>
<evidence type="ECO:0000313" key="2">
    <source>
        <dbReference type="Proteomes" id="UP001304895"/>
    </source>
</evidence>
<gene>
    <name evidence="1" type="ORF">BT67DRAFT_263980</name>
</gene>